<protein>
    <submittedName>
        <fullName evidence="1">Uncharacterized protein</fullName>
    </submittedName>
</protein>
<dbReference type="Proteomes" id="UP000308600">
    <property type="component" value="Unassembled WGS sequence"/>
</dbReference>
<evidence type="ECO:0000313" key="2">
    <source>
        <dbReference type="Proteomes" id="UP000308600"/>
    </source>
</evidence>
<sequence>MSPFHDDYVNVPSNEVTWADLHRNGHRTSLLPALFFGTSLSPSDSTHSSSRFDLRENFKTIVRIVEPDQQRLIFAGKQLEDGRNLSNERLTLDSRDRL</sequence>
<name>A0ACD2ZX91_9AGAR</name>
<proteinExistence type="predicted"/>
<accession>A0ACD2ZX91</accession>
<reference evidence="1 2" key="1">
    <citation type="journal article" date="2019" name="Nat. Ecol. Evol.">
        <title>Megaphylogeny resolves global patterns of mushroom evolution.</title>
        <authorList>
            <person name="Varga T."/>
            <person name="Krizsan K."/>
            <person name="Foldi C."/>
            <person name="Dima B."/>
            <person name="Sanchez-Garcia M."/>
            <person name="Sanchez-Ramirez S."/>
            <person name="Szollosi G.J."/>
            <person name="Szarkandi J.G."/>
            <person name="Papp V."/>
            <person name="Albert L."/>
            <person name="Andreopoulos W."/>
            <person name="Angelini C."/>
            <person name="Antonin V."/>
            <person name="Barry K.W."/>
            <person name="Bougher N.L."/>
            <person name="Buchanan P."/>
            <person name="Buyck B."/>
            <person name="Bense V."/>
            <person name="Catcheside P."/>
            <person name="Chovatia M."/>
            <person name="Cooper J."/>
            <person name="Damon W."/>
            <person name="Desjardin D."/>
            <person name="Finy P."/>
            <person name="Geml J."/>
            <person name="Haridas S."/>
            <person name="Hughes K."/>
            <person name="Justo A."/>
            <person name="Karasinski D."/>
            <person name="Kautmanova I."/>
            <person name="Kiss B."/>
            <person name="Kocsube S."/>
            <person name="Kotiranta H."/>
            <person name="LaButti K.M."/>
            <person name="Lechner B.E."/>
            <person name="Liimatainen K."/>
            <person name="Lipzen A."/>
            <person name="Lukacs Z."/>
            <person name="Mihaltcheva S."/>
            <person name="Morgado L.N."/>
            <person name="Niskanen T."/>
            <person name="Noordeloos M.E."/>
            <person name="Ohm R.A."/>
            <person name="Ortiz-Santana B."/>
            <person name="Ovrebo C."/>
            <person name="Racz N."/>
            <person name="Riley R."/>
            <person name="Savchenko A."/>
            <person name="Shiryaev A."/>
            <person name="Soop K."/>
            <person name="Spirin V."/>
            <person name="Szebenyi C."/>
            <person name="Tomsovsky M."/>
            <person name="Tulloss R.E."/>
            <person name="Uehling J."/>
            <person name="Grigoriev I.V."/>
            <person name="Vagvolgyi C."/>
            <person name="Papp T."/>
            <person name="Martin F.M."/>
            <person name="Miettinen O."/>
            <person name="Hibbett D.S."/>
            <person name="Nagy L.G."/>
        </authorList>
    </citation>
    <scope>NUCLEOTIDE SEQUENCE [LARGE SCALE GENOMIC DNA]</scope>
    <source>
        <strain evidence="1 2">NL-1719</strain>
    </source>
</reference>
<dbReference type="EMBL" id="ML209703">
    <property type="protein sequence ID" value="TFK58050.1"/>
    <property type="molecule type" value="Genomic_DNA"/>
</dbReference>
<gene>
    <name evidence="1" type="ORF">BDN72DRAFT_907140</name>
</gene>
<organism evidence="1 2">
    <name type="scientific">Pluteus cervinus</name>
    <dbReference type="NCBI Taxonomy" id="181527"/>
    <lineage>
        <taxon>Eukaryota</taxon>
        <taxon>Fungi</taxon>
        <taxon>Dikarya</taxon>
        <taxon>Basidiomycota</taxon>
        <taxon>Agaricomycotina</taxon>
        <taxon>Agaricomycetes</taxon>
        <taxon>Agaricomycetidae</taxon>
        <taxon>Agaricales</taxon>
        <taxon>Pluteineae</taxon>
        <taxon>Pluteaceae</taxon>
        <taxon>Pluteus</taxon>
    </lineage>
</organism>
<evidence type="ECO:0000313" key="1">
    <source>
        <dbReference type="EMBL" id="TFK58050.1"/>
    </source>
</evidence>
<keyword evidence="2" id="KW-1185">Reference proteome</keyword>